<organism evidence="3 4">
    <name type="scientific">Roseibium aggregatum</name>
    <dbReference type="NCBI Taxonomy" id="187304"/>
    <lineage>
        <taxon>Bacteria</taxon>
        <taxon>Pseudomonadati</taxon>
        <taxon>Pseudomonadota</taxon>
        <taxon>Alphaproteobacteria</taxon>
        <taxon>Hyphomicrobiales</taxon>
        <taxon>Stappiaceae</taxon>
        <taxon>Roseibium</taxon>
    </lineage>
</organism>
<dbReference type="PANTHER" id="PTHR35936">
    <property type="entry name" value="MEMBRANE-BOUND LYTIC MUREIN TRANSGLYCOSYLASE F"/>
    <property type="match status" value="1"/>
</dbReference>
<gene>
    <name evidence="3" type="ORF">JF539_14285</name>
</gene>
<proteinExistence type="predicted"/>
<comment type="caution">
    <text evidence="3">The sequence shown here is derived from an EMBL/GenBank/DDBJ whole genome shotgun (WGS) entry which is preliminary data.</text>
</comment>
<dbReference type="Gene3D" id="3.40.190.10">
    <property type="entry name" value="Periplasmic binding protein-like II"/>
    <property type="match status" value="2"/>
</dbReference>
<accession>A0A939EH98</accession>
<keyword evidence="1" id="KW-0732">Signal</keyword>
<evidence type="ECO:0000259" key="2">
    <source>
        <dbReference type="SMART" id="SM00062"/>
    </source>
</evidence>
<evidence type="ECO:0000313" key="3">
    <source>
        <dbReference type="EMBL" id="MBN9671514.1"/>
    </source>
</evidence>
<protein>
    <submittedName>
        <fullName evidence="3">Transporter substrate-binding domain-containing protein</fullName>
    </submittedName>
</protein>
<dbReference type="Proteomes" id="UP000664096">
    <property type="component" value="Unassembled WGS sequence"/>
</dbReference>
<dbReference type="EMBL" id="JAEKJZ010000002">
    <property type="protein sequence ID" value="MBN9671514.1"/>
    <property type="molecule type" value="Genomic_DNA"/>
</dbReference>
<evidence type="ECO:0000313" key="4">
    <source>
        <dbReference type="Proteomes" id="UP000664096"/>
    </source>
</evidence>
<dbReference type="Pfam" id="PF00497">
    <property type="entry name" value="SBP_bac_3"/>
    <property type="match status" value="1"/>
</dbReference>
<name>A0A939EH98_9HYPH</name>
<dbReference type="SUPFAM" id="SSF53850">
    <property type="entry name" value="Periplasmic binding protein-like II"/>
    <property type="match status" value="1"/>
</dbReference>
<evidence type="ECO:0000256" key="1">
    <source>
        <dbReference type="ARBA" id="ARBA00022729"/>
    </source>
</evidence>
<dbReference type="SMART" id="SM00062">
    <property type="entry name" value="PBPb"/>
    <property type="match status" value="1"/>
</dbReference>
<dbReference type="AlphaFoldDB" id="A0A939EH98"/>
<feature type="domain" description="Solute-binding protein family 3/N-terminal" evidence="2">
    <location>
        <begin position="16"/>
        <end position="236"/>
    </location>
</feature>
<dbReference type="RefSeq" id="WP_207141338.1">
    <property type="nucleotide sequence ID" value="NZ_JAEKJZ010000002.1"/>
</dbReference>
<dbReference type="InterPro" id="IPR001638">
    <property type="entry name" value="Solute-binding_3/MltF_N"/>
</dbReference>
<sequence length="241" mass="25903">MNPTSDIAALLAPSSTLRVGINMSNKLLVSGTDEEGNPFGVSPDVGKAIADRLGVPVTYVPYPSPGAVADAADRNEWDIGNIGAEPERAKTISFTSPYCEIQATFLVRATVSHTRAAELDRPDIRIAVKDRTAYGLWLQRNFTRARLVLVDPGSDPFQVFREQGLEALAGLRSGLSRDMAGCPDCRLLEDAFTSVRQAVGTPTRNAAALPWLQKAVDDLKSSGKIREFIDRHGANGLSVAP</sequence>
<reference evidence="3" key="1">
    <citation type="submission" date="2020-12" db="EMBL/GenBank/DDBJ databases">
        <title>Oil enriched cultivation method for isolating marine PHA-producing bacteria.</title>
        <authorList>
            <person name="Zheng W."/>
            <person name="Yu S."/>
            <person name="Huang Y."/>
        </authorList>
    </citation>
    <scope>NUCLEOTIDE SEQUENCE</scope>
    <source>
        <strain evidence="3">SY-2-12</strain>
    </source>
</reference>
<dbReference type="PANTHER" id="PTHR35936:SF17">
    <property type="entry name" value="ARGININE-BINDING EXTRACELLULAR PROTEIN ARTP"/>
    <property type="match status" value="1"/>
</dbReference>